<evidence type="ECO:0000256" key="8">
    <source>
        <dbReference type="RuleBase" id="RU363064"/>
    </source>
</evidence>
<evidence type="ECO:0000313" key="10">
    <source>
        <dbReference type="Proteomes" id="UP001206692"/>
    </source>
</evidence>
<evidence type="ECO:0000313" key="9">
    <source>
        <dbReference type="EMBL" id="MCQ5342961.1"/>
    </source>
</evidence>
<feature type="transmembrane region" description="Helical" evidence="8">
    <location>
        <begin position="180"/>
        <end position="198"/>
    </location>
</feature>
<evidence type="ECO:0000256" key="3">
    <source>
        <dbReference type="ARBA" id="ARBA00022448"/>
    </source>
</evidence>
<reference evidence="9 10" key="1">
    <citation type="submission" date="2022-06" db="EMBL/GenBank/DDBJ databases">
        <title>Isolation of gut microbiota from human fecal samples.</title>
        <authorList>
            <person name="Pamer E.G."/>
            <person name="Barat B."/>
            <person name="Waligurski E."/>
            <person name="Medina S."/>
            <person name="Paddock L."/>
            <person name="Mostad J."/>
        </authorList>
    </citation>
    <scope>NUCLEOTIDE SEQUENCE [LARGE SCALE GENOMIC DNA]</scope>
    <source>
        <strain evidence="9 10">DFI.1.1</strain>
    </source>
</reference>
<dbReference type="Gene3D" id="1.20.1740.10">
    <property type="entry name" value="Amino acid/polyamine transporter I"/>
    <property type="match status" value="1"/>
</dbReference>
<sequence>MVMDVLNYLDDVLYYPILMVILVAAGLVFSWKTRLIQLRMFVESIRVVMEKPTKDGNVSSFQALMVSTASRVGTGNIIGVSTAICLGGPGSVFWMWIIAIIGGATAFIESTLAQVYKRRNALGHSYGGPAYYIETAMHNRGLGVLFALSLILTYAGGFNLLCSFNMQSTFLVYDFYDPTMTPWILGAVFAALVGYCLIGGGQRIIKVTSIMVPVMGAIYILAALVVVVAHISSLPQVFTMIFADAFDFEAIFGGVSGSCLIYGIKRGLYSNEAGIGSAPNAAAAADVSHPVKQGLVQMLSVFIDTLLVCSATAFMGLFSGVPITKEAAGAAYVQGAASAVFGGFGPLLITVCMLLFGFSTLIGNLYYVDNCIRFIHKGAPSQSFVHTFRIVCIAVVFIGAGMSMAAVWAIADILMAIMCFINIPACFILSKVAVNAMKDYQQQRDAGQIPVFKAASIGIDESTVQYWK</sequence>
<keyword evidence="4 8" id="KW-1003">Cell membrane</keyword>
<evidence type="ECO:0000256" key="1">
    <source>
        <dbReference type="ARBA" id="ARBA00004651"/>
    </source>
</evidence>
<organism evidence="9 10">
    <name type="scientific">Megasphaera massiliensis</name>
    <dbReference type="NCBI Taxonomy" id="1232428"/>
    <lineage>
        <taxon>Bacteria</taxon>
        <taxon>Bacillati</taxon>
        <taxon>Bacillota</taxon>
        <taxon>Negativicutes</taxon>
        <taxon>Veillonellales</taxon>
        <taxon>Veillonellaceae</taxon>
        <taxon>Megasphaera</taxon>
    </lineage>
</organism>
<accession>A0ABT1SSV1</accession>
<evidence type="ECO:0000256" key="4">
    <source>
        <dbReference type="ARBA" id="ARBA00022475"/>
    </source>
</evidence>
<feature type="transmembrane region" description="Helical" evidence="8">
    <location>
        <begin position="301"/>
        <end position="323"/>
    </location>
</feature>
<feature type="transmembrane region" description="Helical" evidence="8">
    <location>
        <begin position="388"/>
        <end position="407"/>
    </location>
</feature>
<dbReference type="NCBIfam" id="TIGR00835">
    <property type="entry name" value="agcS"/>
    <property type="match status" value="1"/>
</dbReference>
<feature type="transmembrane region" description="Helical" evidence="8">
    <location>
        <begin position="413"/>
        <end position="434"/>
    </location>
</feature>
<feature type="transmembrane region" description="Helical" evidence="8">
    <location>
        <begin position="343"/>
        <end position="367"/>
    </location>
</feature>
<feature type="transmembrane region" description="Helical" evidence="8">
    <location>
        <begin position="12"/>
        <end position="31"/>
    </location>
</feature>
<dbReference type="RefSeq" id="WP_062412222.1">
    <property type="nucleotide sequence ID" value="NZ_JAJCIO010000011.1"/>
</dbReference>
<evidence type="ECO:0000256" key="7">
    <source>
        <dbReference type="ARBA" id="ARBA00023136"/>
    </source>
</evidence>
<feature type="transmembrane region" description="Helical" evidence="8">
    <location>
        <begin position="142"/>
        <end position="160"/>
    </location>
</feature>
<feature type="transmembrane region" description="Helical" evidence="8">
    <location>
        <begin position="210"/>
        <end position="231"/>
    </location>
</feature>
<comment type="caution">
    <text evidence="9">The sequence shown here is derived from an EMBL/GenBank/DDBJ whole genome shotgun (WGS) entry which is preliminary data.</text>
</comment>
<dbReference type="PANTHER" id="PTHR30330">
    <property type="entry name" value="AGSS FAMILY TRANSPORTER, SODIUM-ALANINE"/>
    <property type="match status" value="1"/>
</dbReference>
<keyword evidence="10" id="KW-1185">Reference proteome</keyword>
<keyword evidence="7 8" id="KW-0472">Membrane</keyword>
<dbReference type="Pfam" id="PF01235">
    <property type="entry name" value="Na_Ala_symp"/>
    <property type="match status" value="1"/>
</dbReference>
<comment type="similarity">
    <text evidence="2 8">Belongs to the alanine or glycine:cation symporter (AGCS) (TC 2.A.25) family.</text>
</comment>
<keyword evidence="8" id="KW-0769">Symport</keyword>
<dbReference type="PRINTS" id="PR00175">
    <property type="entry name" value="NAALASMPORT"/>
</dbReference>
<name>A0ABT1SSV1_9FIRM</name>
<evidence type="ECO:0000256" key="2">
    <source>
        <dbReference type="ARBA" id="ARBA00009261"/>
    </source>
</evidence>
<dbReference type="Proteomes" id="UP001206692">
    <property type="component" value="Unassembled WGS sequence"/>
</dbReference>
<proteinExistence type="inferred from homology"/>
<evidence type="ECO:0000256" key="5">
    <source>
        <dbReference type="ARBA" id="ARBA00022692"/>
    </source>
</evidence>
<keyword evidence="5 8" id="KW-0812">Transmembrane</keyword>
<protein>
    <submittedName>
        <fullName evidence="9">Alanine:cation symporter family protein</fullName>
    </submittedName>
</protein>
<dbReference type="InterPro" id="IPR001463">
    <property type="entry name" value="Na/Ala_symport"/>
</dbReference>
<feature type="transmembrane region" description="Helical" evidence="8">
    <location>
        <begin position="237"/>
        <end position="262"/>
    </location>
</feature>
<comment type="subcellular location">
    <subcellularLocation>
        <location evidence="1 8">Cell membrane</location>
        <topology evidence="1 8">Multi-pass membrane protein</topology>
    </subcellularLocation>
</comment>
<dbReference type="EMBL" id="JANGEW010000014">
    <property type="protein sequence ID" value="MCQ5342961.1"/>
    <property type="molecule type" value="Genomic_DNA"/>
</dbReference>
<gene>
    <name evidence="9" type="ORF">NE675_08010</name>
</gene>
<keyword evidence="6 8" id="KW-1133">Transmembrane helix</keyword>
<evidence type="ECO:0000256" key="6">
    <source>
        <dbReference type="ARBA" id="ARBA00022989"/>
    </source>
</evidence>
<keyword evidence="3 8" id="KW-0813">Transport</keyword>
<dbReference type="PANTHER" id="PTHR30330:SF1">
    <property type="entry name" value="AMINO-ACID CARRIER PROTEIN ALST"/>
    <property type="match status" value="1"/>
</dbReference>